<evidence type="ECO:0000313" key="3">
    <source>
        <dbReference type="EMBL" id="KAH3682983.1"/>
    </source>
</evidence>
<evidence type="ECO:0000256" key="1">
    <source>
        <dbReference type="ARBA" id="ARBA00010272"/>
    </source>
</evidence>
<comment type="caution">
    <text evidence="3">The sequence shown here is derived from an EMBL/GenBank/DDBJ whole genome shotgun (WGS) entry which is preliminary data.</text>
</comment>
<dbReference type="SUPFAM" id="SSF89957">
    <property type="entry name" value="MTH1187/YkoF-like"/>
    <property type="match status" value="1"/>
</dbReference>
<accession>A0A9P8TKJ7</accession>
<evidence type="ECO:0000259" key="2">
    <source>
        <dbReference type="Pfam" id="PF01910"/>
    </source>
</evidence>
<dbReference type="EMBL" id="JAEUBG010003294">
    <property type="protein sequence ID" value="KAH3682983.1"/>
    <property type="molecule type" value="Genomic_DNA"/>
</dbReference>
<gene>
    <name evidence="3" type="ORF">WICPIJ_006043</name>
</gene>
<feature type="domain" description="Thiamine-binding protein" evidence="2">
    <location>
        <begin position="8"/>
        <end position="78"/>
    </location>
</feature>
<comment type="similarity">
    <text evidence="1">Belongs to the UPF0045 family.</text>
</comment>
<dbReference type="GO" id="GO:0005829">
    <property type="term" value="C:cytosol"/>
    <property type="evidence" value="ECO:0007669"/>
    <property type="project" value="TreeGrafter"/>
</dbReference>
<sequence length="80" mass="9034">MFSPVITQIGTSSPSIETEVDKVEEFIKDSGFKYDLDERNSMTIEGPWDNVMNFIGQVHLLLHDNGVVRLHSNIRVGTDL</sequence>
<protein>
    <recommendedName>
        <fullName evidence="2">Thiamine-binding protein domain-containing protein</fullName>
    </recommendedName>
</protein>
<dbReference type="Gene3D" id="3.30.70.930">
    <property type="match status" value="1"/>
</dbReference>
<evidence type="ECO:0000313" key="4">
    <source>
        <dbReference type="Proteomes" id="UP000774326"/>
    </source>
</evidence>
<dbReference type="PANTHER" id="PTHR33777">
    <property type="entry name" value="UPF0045 PROTEIN ECM15"/>
    <property type="match status" value="1"/>
</dbReference>
<proteinExistence type="inferred from homology"/>
<reference evidence="3" key="2">
    <citation type="submission" date="2021-01" db="EMBL/GenBank/DDBJ databases">
        <authorList>
            <person name="Schikora-Tamarit M.A."/>
        </authorList>
    </citation>
    <scope>NUCLEOTIDE SEQUENCE</scope>
    <source>
        <strain evidence="3">CBS2887</strain>
    </source>
</reference>
<keyword evidence="4" id="KW-1185">Reference proteome</keyword>
<name>A0A9P8TKJ7_WICPI</name>
<dbReference type="Proteomes" id="UP000774326">
    <property type="component" value="Unassembled WGS sequence"/>
</dbReference>
<dbReference type="PANTHER" id="PTHR33777:SF1">
    <property type="entry name" value="UPF0045 PROTEIN ECM15"/>
    <property type="match status" value="1"/>
</dbReference>
<dbReference type="InterPro" id="IPR002767">
    <property type="entry name" value="Thiamine_BP"/>
</dbReference>
<dbReference type="InterPro" id="IPR029756">
    <property type="entry name" value="MTH1187/YkoF-like"/>
</dbReference>
<dbReference type="OrthoDB" id="5587367at2759"/>
<dbReference type="Pfam" id="PF01910">
    <property type="entry name" value="Thiamine_BP"/>
    <property type="match status" value="1"/>
</dbReference>
<reference evidence="3" key="1">
    <citation type="journal article" date="2021" name="Open Biol.">
        <title>Shared evolutionary footprints suggest mitochondrial oxidative damage underlies multiple complex I losses in fungi.</title>
        <authorList>
            <person name="Schikora-Tamarit M.A."/>
            <person name="Marcet-Houben M."/>
            <person name="Nosek J."/>
            <person name="Gabaldon T."/>
        </authorList>
    </citation>
    <scope>NUCLEOTIDE SEQUENCE</scope>
    <source>
        <strain evidence="3">CBS2887</strain>
    </source>
</reference>
<organism evidence="3 4">
    <name type="scientific">Wickerhamomyces pijperi</name>
    <name type="common">Yeast</name>
    <name type="synonym">Pichia pijperi</name>
    <dbReference type="NCBI Taxonomy" id="599730"/>
    <lineage>
        <taxon>Eukaryota</taxon>
        <taxon>Fungi</taxon>
        <taxon>Dikarya</taxon>
        <taxon>Ascomycota</taxon>
        <taxon>Saccharomycotina</taxon>
        <taxon>Saccharomycetes</taxon>
        <taxon>Phaffomycetales</taxon>
        <taxon>Wickerhamomycetaceae</taxon>
        <taxon>Wickerhamomyces</taxon>
    </lineage>
</organism>
<dbReference type="InterPro" id="IPR051614">
    <property type="entry name" value="UPF0045_domain"/>
</dbReference>
<dbReference type="AlphaFoldDB" id="A0A9P8TKJ7"/>